<organism evidence="3 4">
    <name type="scientific">Acetitomaculum ruminis DSM 5522</name>
    <dbReference type="NCBI Taxonomy" id="1120918"/>
    <lineage>
        <taxon>Bacteria</taxon>
        <taxon>Bacillati</taxon>
        <taxon>Bacillota</taxon>
        <taxon>Clostridia</taxon>
        <taxon>Lachnospirales</taxon>
        <taxon>Lachnospiraceae</taxon>
        <taxon>Acetitomaculum</taxon>
    </lineage>
</organism>
<dbReference type="STRING" id="1120918.SAMN05216249_10466"/>
<evidence type="ECO:0000259" key="2">
    <source>
        <dbReference type="Pfam" id="PF04233"/>
    </source>
</evidence>
<reference evidence="3 4" key="1">
    <citation type="submission" date="2016-10" db="EMBL/GenBank/DDBJ databases">
        <authorList>
            <person name="de Groot N.N."/>
        </authorList>
    </citation>
    <scope>NUCLEOTIDE SEQUENCE [LARGE SCALE GENOMIC DNA]</scope>
    <source>
        <strain evidence="3 4">DSM 5522</strain>
    </source>
</reference>
<sequence length="509" mass="58411">MRKNSKDYWRKRYKEIEQAANNLSVEYITNLEEKYRNCEMAINNKIEAWYGRAAENNNVSIEEARRLLNSDELKELKWSVEQYIKAGKKNAASKNFMKELENASAKYHINRLEALKLEVRAQIELATGGLVDDVDKVVSDVYKNTFYKSLFEIQRGVGIGFDVSKLDNNYIQKIISKPWSVDGTNFSSKLWGNKLLLINTIDKELTAMVLSGMGPKRTIKNIANVLNTSKYAVKRLVLTEQAYFTTLAEKDSYKELGLDAYEVLSTLDNRTCEVCGDMDRQHFYVKDMEISVNAPPFHPFCRCTTIPYFEDDDMQQDTLAKRASRDGDGKTVYELPEDVTYKEWKKGFVEGDKEVKEKLDEGLDKNVVKKGHKTQKGSSVNKDTEDVSGVEKNNKADTMKLSNLEVRKIYLEKVSKIKDNIDSSLPMIDQAKQAFEARNRIRLEARAMMADEEKKAEIEKNRPNKTFEELLIDKMNRKNISRDEAVQDIYNTATKTNEKVNKSLGLGGD</sequence>
<dbReference type="OrthoDB" id="9765386at2"/>
<evidence type="ECO:0000256" key="1">
    <source>
        <dbReference type="SAM" id="MobiDB-lite"/>
    </source>
</evidence>
<gene>
    <name evidence="3" type="ORF">SAMN05216249_10466</name>
</gene>
<evidence type="ECO:0000313" key="4">
    <source>
        <dbReference type="Proteomes" id="UP000198838"/>
    </source>
</evidence>
<protein>
    <submittedName>
        <fullName evidence="3">Phage putative head morphogenesis protein, SPP1 gp7 family</fullName>
    </submittedName>
</protein>
<dbReference type="AlphaFoldDB" id="A0A1I0WHB5"/>
<evidence type="ECO:0000313" key="3">
    <source>
        <dbReference type="EMBL" id="SFA87787.1"/>
    </source>
</evidence>
<feature type="domain" description="Phage head morphogenesis" evidence="2">
    <location>
        <begin position="199"/>
        <end position="306"/>
    </location>
</feature>
<dbReference type="Proteomes" id="UP000198838">
    <property type="component" value="Unassembled WGS sequence"/>
</dbReference>
<keyword evidence="4" id="KW-1185">Reference proteome</keyword>
<dbReference type="Pfam" id="PF04233">
    <property type="entry name" value="Phage_Mu_F"/>
    <property type="match status" value="1"/>
</dbReference>
<dbReference type="InterPro" id="IPR006528">
    <property type="entry name" value="Phage_head_morphogenesis_dom"/>
</dbReference>
<accession>A0A1I0WHB5</accession>
<proteinExistence type="predicted"/>
<dbReference type="NCBIfam" id="TIGR01641">
    <property type="entry name" value="phageSPP1_gp7"/>
    <property type="match status" value="1"/>
</dbReference>
<feature type="region of interest" description="Disordered" evidence="1">
    <location>
        <begin position="370"/>
        <end position="390"/>
    </location>
</feature>
<name>A0A1I0WHB5_9FIRM</name>
<dbReference type="EMBL" id="FOJY01000004">
    <property type="protein sequence ID" value="SFA87787.1"/>
    <property type="molecule type" value="Genomic_DNA"/>
</dbReference>
<dbReference type="RefSeq" id="WP_092870773.1">
    <property type="nucleotide sequence ID" value="NZ_FOJY01000004.1"/>
</dbReference>